<dbReference type="Proteomes" id="UP000051530">
    <property type="component" value="Unassembled WGS sequence"/>
</dbReference>
<dbReference type="VEuPathDB" id="MicrosporidiaDB:M153_17200012728"/>
<evidence type="ECO:0000313" key="1">
    <source>
        <dbReference type="EMBL" id="KRH94675.1"/>
    </source>
</evidence>
<gene>
    <name evidence="1" type="ORF">M153_17200012728</name>
</gene>
<name>A0A0R0LZJ4_9MICR</name>
<protein>
    <submittedName>
        <fullName evidence="1">Uncharacterized protein</fullName>
    </submittedName>
</protein>
<keyword evidence="2" id="KW-1185">Reference proteome</keyword>
<reference evidence="1 2" key="1">
    <citation type="submission" date="2015-07" db="EMBL/GenBank/DDBJ databases">
        <title>The genome of Pseudoloma neurophilia, a relevant intracellular parasite of the zebrafish.</title>
        <authorList>
            <person name="Ndikumana S."/>
            <person name="Pelin A."/>
            <person name="Sanders J."/>
            <person name="Corradi N."/>
        </authorList>
    </citation>
    <scope>NUCLEOTIDE SEQUENCE [LARGE SCALE GENOMIC DNA]</scope>
    <source>
        <strain evidence="1 2">MK1</strain>
    </source>
</reference>
<dbReference type="AlphaFoldDB" id="A0A0R0LZJ4"/>
<proteinExistence type="predicted"/>
<accession>A0A0R0LZJ4</accession>
<dbReference type="EMBL" id="LGUB01000042">
    <property type="protein sequence ID" value="KRH94675.1"/>
    <property type="molecule type" value="Genomic_DNA"/>
</dbReference>
<sequence>MRGKQIYFLYLEIDINLLILIKKNIIVEYSIFKSAYLSSYLSTIFID</sequence>
<evidence type="ECO:0000313" key="2">
    <source>
        <dbReference type="Proteomes" id="UP000051530"/>
    </source>
</evidence>
<comment type="caution">
    <text evidence="1">The sequence shown here is derived from an EMBL/GenBank/DDBJ whole genome shotgun (WGS) entry which is preliminary data.</text>
</comment>
<organism evidence="1 2">
    <name type="scientific">Pseudoloma neurophilia</name>
    <dbReference type="NCBI Taxonomy" id="146866"/>
    <lineage>
        <taxon>Eukaryota</taxon>
        <taxon>Fungi</taxon>
        <taxon>Fungi incertae sedis</taxon>
        <taxon>Microsporidia</taxon>
        <taxon>Pseudoloma</taxon>
    </lineage>
</organism>